<comment type="caution">
    <text evidence="2">The sequence shown here is derived from an EMBL/GenBank/DDBJ whole genome shotgun (WGS) entry which is preliminary data.</text>
</comment>
<gene>
    <name evidence="2" type="ORF">EHQ30_05645</name>
</gene>
<keyword evidence="1" id="KW-0812">Transmembrane</keyword>
<evidence type="ECO:0000313" key="3">
    <source>
        <dbReference type="Proteomes" id="UP000297891"/>
    </source>
</evidence>
<name>A0A2M9Y616_9LEPT</name>
<protein>
    <submittedName>
        <fullName evidence="2">Uncharacterized protein</fullName>
    </submittedName>
</protein>
<keyword evidence="3" id="KW-1185">Reference proteome</keyword>
<sequence length="215" mass="24536">MVDSKPLFELSVYKTAFIVFVLYSLSGVVLYADESKLNAKQSKVLKESFSYLESIEPKRIKIDKPTYNKLTQFESIFKFGFSGKKLSRWIQSRIKKYSYGSTGDYIAMYHDDGDVLLGRAFFSLNRLDRVLVLLHEARHADGKNFGHVVCPENFQFLNPRDWKIHPAGKKGCDSVIDGGYGVTAAFLFELGAYGYLNQTEAAHRYNSEISRVIRD</sequence>
<accession>A0A2M9Y616</accession>
<reference evidence="2" key="1">
    <citation type="journal article" date="2019" name="PLoS Negl. Trop. Dis.">
        <title>Revisiting the worldwide diversity of Leptospira species in the environment.</title>
        <authorList>
            <person name="Vincent A.T."/>
            <person name="Schiettekatte O."/>
            <person name="Bourhy P."/>
            <person name="Veyrier F.J."/>
            <person name="Picardeau M."/>
        </authorList>
    </citation>
    <scope>NUCLEOTIDE SEQUENCE [LARGE SCALE GENOMIC DNA]</scope>
    <source>
        <strain evidence="2">201800277</strain>
    </source>
</reference>
<keyword evidence="1" id="KW-1133">Transmembrane helix</keyword>
<dbReference type="AlphaFoldDB" id="A0A2M9Y616"/>
<proteinExistence type="predicted"/>
<organism evidence="2 3">
    <name type="scientific">Leptospira brenneri</name>
    <dbReference type="NCBI Taxonomy" id="2023182"/>
    <lineage>
        <taxon>Bacteria</taxon>
        <taxon>Pseudomonadati</taxon>
        <taxon>Spirochaetota</taxon>
        <taxon>Spirochaetia</taxon>
        <taxon>Leptospirales</taxon>
        <taxon>Leptospiraceae</taxon>
        <taxon>Leptospira</taxon>
    </lineage>
</organism>
<evidence type="ECO:0000256" key="1">
    <source>
        <dbReference type="SAM" id="Phobius"/>
    </source>
</evidence>
<dbReference type="EMBL" id="RQFP01000001">
    <property type="protein sequence ID" value="TGK96107.1"/>
    <property type="molecule type" value="Genomic_DNA"/>
</dbReference>
<dbReference type="OrthoDB" id="324877at2"/>
<keyword evidence="1" id="KW-0472">Membrane</keyword>
<feature type="transmembrane region" description="Helical" evidence="1">
    <location>
        <begin position="12"/>
        <end position="32"/>
    </location>
</feature>
<dbReference type="RefSeq" id="WP_100788943.1">
    <property type="nucleotide sequence ID" value="NZ_NPDQ01000001.1"/>
</dbReference>
<evidence type="ECO:0000313" key="2">
    <source>
        <dbReference type="EMBL" id="TGK96107.1"/>
    </source>
</evidence>
<dbReference type="Proteomes" id="UP000297891">
    <property type="component" value="Unassembled WGS sequence"/>
</dbReference>